<evidence type="ECO:0000256" key="11">
    <source>
        <dbReference type="SAM" id="Coils"/>
    </source>
</evidence>
<dbReference type="GO" id="GO:0009279">
    <property type="term" value="C:cell outer membrane"/>
    <property type="evidence" value="ECO:0007669"/>
    <property type="project" value="UniProtKB-SubCell"/>
</dbReference>
<keyword evidence="7" id="KW-0406">Ion transport</keyword>
<evidence type="ECO:0000256" key="12">
    <source>
        <dbReference type="SAM" id="SignalP"/>
    </source>
</evidence>
<sequence length="565" mass="59213">MKKYKLGVAAAAVAVVTHSAPAAADKLDQVLDRLAAIEQSNANLAKENAALRARLNRVESTKGAAPAVVLSAPSGRVAGAPATGGAPVPVKTSVFDLDANGHGYLEHKHGDPLTFYTPGGEITAYGNLDVSIEGTSKDVQPLNLNGATAPVGNFGWMPAISTNLSYLGVRGFQHLPGMESNFLYQLELGFDISATPGLKETNSNVSNTVNGALFNRNTFIGLGSPEWGAVKIGKTDAPYKNSTAAFNPFAGELGDYSVIMGNTGGDNRVEFGTRLDHAIWYESPSLGGFQLNALFAPGQNRDTDSSNIAAGESDCAGGNAPQSGGNLPVACNDGSFSNAVSANLSYTHGPFYATVAYERHEAVNRQSDITSIYGIVPTSAVGQTLFAENVAAEDALKVGALYHFSTGTTVGGIFEMMHRYVPADLAFQNERSRNGTWMFVSQELTNIDSIHFGWAHAFTAQGDPGQHNSSTLMTADGATYAPNLNAADMVTAAYKRKLSPNLTWYTAVAATFNGSSAHYDLGAGGRGVTTDCHDAFGADGGYDSTPHCYTGTTIVGISTGASWRF</sequence>
<evidence type="ECO:0000259" key="13">
    <source>
        <dbReference type="Pfam" id="PF13609"/>
    </source>
</evidence>
<dbReference type="PANTHER" id="PTHR34501:SF9">
    <property type="entry name" value="MAJOR OUTER MEMBRANE PROTEIN P.IA"/>
    <property type="match status" value="1"/>
</dbReference>
<evidence type="ECO:0000256" key="3">
    <source>
        <dbReference type="ARBA" id="ARBA00022448"/>
    </source>
</evidence>
<evidence type="ECO:0000313" key="14">
    <source>
        <dbReference type="EMBL" id="SHI16201.1"/>
    </source>
</evidence>
<dbReference type="CDD" id="cd00342">
    <property type="entry name" value="gram_neg_porins"/>
    <property type="match status" value="1"/>
</dbReference>
<keyword evidence="5" id="KW-0812">Transmembrane</keyword>
<evidence type="ECO:0000256" key="2">
    <source>
        <dbReference type="ARBA" id="ARBA00011233"/>
    </source>
</evidence>
<evidence type="ECO:0000256" key="7">
    <source>
        <dbReference type="ARBA" id="ARBA00023065"/>
    </source>
</evidence>
<evidence type="ECO:0000313" key="15">
    <source>
        <dbReference type="Proteomes" id="UP000189796"/>
    </source>
</evidence>
<feature type="signal peptide" evidence="12">
    <location>
        <begin position="1"/>
        <end position="24"/>
    </location>
</feature>
<keyword evidence="6 12" id="KW-0732">Signal</keyword>
<dbReference type="PANTHER" id="PTHR34501">
    <property type="entry name" value="PROTEIN YDDL-RELATED"/>
    <property type="match status" value="1"/>
</dbReference>
<dbReference type="RefSeq" id="WP_079607917.1">
    <property type="nucleotide sequence ID" value="NZ_LT670817.1"/>
</dbReference>
<feature type="coiled-coil region" evidence="11">
    <location>
        <begin position="27"/>
        <end position="61"/>
    </location>
</feature>
<dbReference type="SUPFAM" id="SSF56935">
    <property type="entry name" value="Porins"/>
    <property type="match status" value="1"/>
</dbReference>
<comment type="subcellular location">
    <subcellularLocation>
        <location evidence="1">Cell outer membrane</location>
        <topology evidence="1">Multi-pass membrane protein</topology>
    </subcellularLocation>
</comment>
<keyword evidence="3" id="KW-0813">Transport</keyword>
<dbReference type="Proteomes" id="UP000189796">
    <property type="component" value="Chromosome I"/>
</dbReference>
<keyword evidence="11" id="KW-0175">Coiled coil</keyword>
<evidence type="ECO:0000256" key="4">
    <source>
        <dbReference type="ARBA" id="ARBA00022452"/>
    </source>
</evidence>
<keyword evidence="10" id="KW-0998">Cell outer membrane</keyword>
<accession>A0A1M5YW05</accession>
<name>A0A1M5YW05_9BRAD</name>
<evidence type="ECO:0000256" key="1">
    <source>
        <dbReference type="ARBA" id="ARBA00004571"/>
    </source>
</evidence>
<protein>
    <submittedName>
        <fullName evidence="14">Outer membrane protein (Porin)</fullName>
    </submittedName>
</protein>
<evidence type="ECO:0000256" key="9">
    <source>
        <dbReference type="ARBA" id="ARBA00023136"/>
    </source>
</evidence>
<dbReference type="InterPro" id="IPR033900">
    <property type="entry name" value="Gram_neg_porin_domain"/>
</dbReference>
<dbReference type="GO" id="GO:0046930">
    <property type="term" value="C:pore complex"/>
    <property type="evidence" value="ECO:0007669"/>
    <property type="project" value="UniProtKB-KW"/>
</dbReference>
<dbReference type="GO" id="GO:0015288">
    <property type="term" value="F:porin activity"/>
    <property type="evidence" value="ECO:0007669"/>
    <property type="project" value="UniProtKB-KW"/>
</dbReference>
<comment type="subunit">
    <text evidence="2">Homotrimer.</text>
</comment>
<dbReference type="Pfam" id="PF13609">
    <property type="entry name" value="Porin_4"/>
    <property type="match status" value="1"/>
</dbReference>
<dbReference type="AlphaFoldDB" id="A0A1M5YW05"/>
<keyword evidence="9" id="KW-0472">Membrane</keyword>
<evidence type="ECO:0000256" key="6">
    <source>
        <dbReference type="ARBA" id="ARBA00022729"/>
    </source>
</evidence>
<evidence type="ECO:0000256" key="5">
    <source>
        <dbReference type="ARBA" id="ARBA00022692"/>
    </source>
</evidence>
<gene>
    <name evidence="14" type="ORF">SAMN05443248_8868</name>
</gene>
<dbReference type="EMBL" id="LT670817">
    <property type="protein sequence ID" value="SHI16201.1"/>
    <property type="molecule type" value="Genomic_DNA"/>
</dbReference>
<dbReference type="GO" id="GO:0006811">
    <property type="term" value="P:monoatomic ion transport"/>
    <property type="evidence" value="ECO:0007669"/>
    <property type="project" value="UniProtKB-KW"/>
</dbReference>
<keyword evidence="4" id="KW-1134">Transmembrane beta strand</keyword>
<keyword evidence="8" id="KW-0626">Porin</keyword>
<feature type="domain" description="Porin" evidence="13">
    <location>
        <begin position="122"/>
        <end position="513"/>
    </location>
</feature>
<evidence type="ECO:0000256" key="8">
    <source>
        <dbReference type="ARBA" id="ARBA00023114"/>
    </source>
</evidence>
<reference evidence="14 15" key="1">
    <citation type="submission" date="2016-11" db="EMBL/GenBank/DDBJ databases">
        <authorList>
            <person name="Jaros S."/>
            <person name="Januszkiewicz K."/>
            <person name="Wedrychowicz H."/>
        </authorList>
    </citation>
    <scope>NUCLEOTIDE SEQUENCE [LARGE SCALE GENOMIC DNA]</scope>
    <source>
        <strain evidence="14 15">GAS138</strain>
    </source>
</reference>
<proteinExistence type="predicted"/>
<organism evidence="14 15">
    <name type="scientific">Bradyrhizobium erythrophlei</name>
    <dbReference type="NCBI Taxonomy" id="1437360"/>
    <lineage>
        <taxon>Bacteria</taxon>
        <taxon>Pseudomonadati</taxon>
        <taxon>Pseudomonadota</taxon>
        <taxon>Alphaproteobacteria</taxon>
        <taxon>Hyphomicrobiales</taxon>
        <taxon>Nitrobacteraceae</taxon>
        <taxon>Bradyrhizobium</taxon>
    </lineage>
</organism>
<evidence type="ECO:0000256" key="10">
    <source>
        <dbReference type="ARBA" id="ARBA00023237"/>
    </source>
</evidence>
<dbReference type="Gene3D" id="2.40.160.10">
    <property type="entry name" value="Porin"/>
    <property type="match status" value="1"/>
</dbReference>
<dbReference type="InterPro" id="IPR023614">
    <property type="entry name" value="Porin_dom_sf"/>
</dbReference>
<feature type="chain" id="PRO_5012251831" evidence="12">
    <location>
        <begin position="25"/>
        <end position="565"/>
    </location>
</feature>
<dbReference type="InterPro" id="IPR050298">
    <property type="entry name" value="Gram-neg_bact_OMP"/>
</dbReference>